<reference evidence="2 3" key="1">
    <citation type="journal article" date="2016" name="Mol. Biol. Evol.">
        <title>Comparative Genomics of Early-Diverging Mushroom-Forming Fungi Provides Insights into the Origins of Lignocellulose Decay Capabilities.</title>
        <authorList>
            <person name="Nagy L.G."/>
            <person name="Riley R."/>
            <person name="Tritt A."/>
            <person name="Adam C."/>
            <person name="Daum C."/>
            <person name="Floudas D."/>
            <person name="Sun H."/>
            <person name="Yadav J.S."/>
            <person name="Pangilinan J."/>
            <person name="Larsson K.H."/>
            <person name="Matsuura K."/>
            <person name="Barry K."/>
            <person name="Labutti K."/>
            <person name="Kuo R."/>
            <person name="Ohm R.A."/>
            <person name="Bhattacharya S.S."/>
            <person name="Shirouzu T."/>
            <person name="Yoshinaga Y."/>
            <person name="Martin F.M."/>
            <person name="Grigoriev I.V."/>
            <person name="Hibbett D.S."/>
        </authorList>
    </citation>
    <scope>NUCLEOTIDE SEQUENCE [LARGE SCALE GENOMIC DNA]</scope>
    <source>
        <strain evidence="2 3">CBS 109695</strain>
    </source>
</reference>
<feature type="compositionally biased region" description="Polar residues" evidence="1">
    <location>
        <begin position="9"/>
        <end position="21"/>
    </location>
</feature>
<gene>
    <name evidence="2" type="ORF">FIBSPDRAFT_882097</name>
</gene>
<dbReference type="EMBL" id="KV417484">
    <property type="protein sequence ID" value="KZP32743.1"/>
    <property type="molecule type" value="Genomic_DNA"/>
</dbReference>
<name>A0A166VHU0_9AGAM</name>
<evidence type="ECO:0000313" key="2">
    <source>
        <dbReference type="EMBL" id="KZP32743.1"/>
    </source>
</evidence>
<feature type="region of interest" description="Disordered" evidence="1">
    <location>
        <begin position="1"/>
        <end position="91"/>
    </location>
</feature>
<keyword evidence="3" id="KW-1185">Reference proteome</keyword>
<accession>A0A166VHU0</accession>
<dbReference type="Proteomes" id="UP000076532">
    <property type="component" value="Unassembled WGS sequence"/>
</dbReference>
<evidence type="ECO:0000313" key="3">
    <source>
        <dbReference type="Proteomes" id="UP000076532"/>
    </source>
</evidence>
<dbReference type="AlphaFoldDB" id="A0A166VHU0"/>
<proteinExistence type="predicted"/>
<feature type="compositionally biased region" description="Low complexity" evidence="1">
    <location>
        <begin position="45"/>
        <end position="60"/>
    </location>
</feature>
<sequence>MPGGARTSEFPNGSETASPSKARNRFPKWGKTPAGPKEPNHIYIPRSAPASRPSQPNQPATPARRPSNGWRNVMATCPPPAGEKSTAHPQRIAGVHGVWRVMA</sequence>
<protein>
    <submittedName>
        <fullName evidence="2">Uncharacterized protein</fullName>
    </submittedName>
</protein>
<evidence type="ECO:0000256" key="1">
    <source>
        <dbReference type="SAM" id="MobiDB-lite"/>
    </source>
</evidence>
<organism evidence="2 3">
    <name type="scientific">Athelia psychrophila</name>
    <dbReference type="NCBI Taxonomy" id="1759441"/>
    <lineage>
        <taxon>Eukaryota</taxon>
        <taxon>Fungi</taxon>
        <taxon>Dikarya</taxon>
        <taxon>Basidiomycota</taxon>
        <taxon>Agaricomycotina</taxon>
        <taxon>Agaricomycetes</taxon>
        <taxon>Agaricomycetidae</taxon>
        <taxon>Atheliales</taxon>
        <taxon>Atheliaceae</taxon>
        <taxon>Athelia</taxon>
    </lineage>
</organism>